<reference evidence="2 3" key="1">
    <citation type="submission" date="2019-02" db="EMBL/GenBank/DDBJ databases">
        <title>Deep-cultivation of Planctomycetes and their phenomic and genomic characterization uncovers novel biology.</title>
        <authorList>
            <person name="Wiegand S."/>
            <person name="Jogler M."/>
            <person name="Boedeker C."/>
            <person name="Pinto D."/>
            <person name="Vollmers J."/>
            <person name="Rivas-Marin E."/>
            <person name="Kohn T."/>
            <person name="Peeters S.H."/>
            <person name="Heuer A."/>
            <person name="Rast P."/>
            <person name="Oberbeckmann S."/>
            <person name="Bunk B."/>
            <person name="Jeske O."/>
            <person name="Meyerdierks A."/>
            <person name="Storesund J.E."/>
            <person name="Kallscheuer N."/>
            <person name="Luecker S."/>
            <person name="Lage O.M."/>
            <person name="Pohl T."/>
            <person name="Merkel B.J."/>
            <person name="Hornburger P."/>
            <person name="Mueller R.-W."/>
            <person name="Bruemmer F."/>
            <person name="Labrenz M."/>
            <person name="Spormann A.M."/>
            <person name="Op Den Camp H."/>
            <person name="Overmann J."/>
            <person name="Amann R."/>
            <person name="Jetten M.S.M."/>
            <person name="Mascher T."/>
            <person name="Medema M.H."/>
            <person name="Devos D.P."/>
            <person name="Kaster A.-K."/>
            <person name="Ovreas L."/>
            <person name="Rohde M."/>
            <person name="Galperin M.Y."/>
            <person name="Jogler C."/>
        </authorList>
    </citation>
    <scope>NUCLEOTIDE SEQUENCE [LARGE SCALE GENOMIC DNA]</scope>
    <source>
        <strain evidence="2 3">Pla22</strain>
    </source>
</reference>
<gene>
    <name evidence="2" type="ORF">Pla22_45440</name>
</gene>
<sequence length="441" mass="49916">MTALANETHSFEPSLLGGLLSDDTFWPAQPQNFGETGLSESFIETLVLKTVLIIGTISGRTVSEKTGLPFRVIEPLLDILRTRKLLSHVRPAAFNDYYYSLTEAGQQRAQTHMRQCSYVGPAPVPLSDYVLSVEAQAAGLDPIDREQLRHALSSISYQDDLLDQIGPAVNSNTGLFLFGPPGNGKTTIARCLTQCLGQEIWIPHAILDDGNLIKLQDDAFHRPAPIPEADGNILKAQEWDRRWIRIQRPTVVVGGELVMDNLEVRHDSRSNICEAPLQMKSNCGCLLIDDFGRQRIAPEELLNRWIVPLENKCDYLTLPTGKKVQIPFEQLIIFSTNLDPDELVDEAFLRRVPYKIFVGDPGKEEYRRLMTQVCKSLGFPTTPEAAEHLFKFYEDSGRNLRRCHPRDLVNQVANFCRYRKIPMTLRPEYLDQACRSYFSQL</sequence>
<organism evidence="2 3">
    <name type="scientific">Rubripirellula amarantea</name>
    <dbReference type="NCBI Taxonomy" id="2527999"/>
    <lineage>
        <taxon>Bacteria</taxon>
        <taxon>Pseudomonadati</taxon>
        <taxon>Planctomycetota</taxon>
        <taxon>Planctomycetia</taxon>
        <taxon>Pirellulales</taxon>
        <taxon>Pirellulaceae</taxon>
        <taxon>Rubripirellula</taxon>
    </lineage>
</organism>
<keyword evidence="3" id="KW-1185">Reference proteome</keyword>
<dbReference type="Proteomes" id="UP000316598">
    <property type="component" value="Unassembled WGS sequence"/>
</dbReference>
<feature type="domain" description="AAA+ ATPase" evidence="1">
    <location>
        <begin position="171"/>
        <end position="362"/>
    </location>
</feature>
<protein>
    <recommendedName>
        <fullName evidence="1">AAA+ ATPase domain-containing protein</fullName>
    </recommendedName>
</protein>
<dbReference type="OrthoDB" id="9783370at2"/>
<dbReference type="InterPro" id="IPR003593">
    <property type="entry name" value="AAA+_ATPase"/>
</dbReference>
<proteinExistence type="predicted"/>
<dbReference type="Gene3D" id="3.40.50.300">
    <property type="entry name" value="P-loop containing nucleotide triphosphate hydrolases"/>
    <property type="match status" value="1"/>
</dbReference>
<dbReference type="SUPFAM" id="SSF52540">
    <property type="entry name" value="P-loop containing nucleoside triphosphate hydrolases"/>
    <property type="match status" value="1"/>
</dbReference>
<accession>A0A5C5WGW3</accession>
<name>A0A5C5WGW3_9BACT</name>
<dbReference type="InterPro" id="IPR027417">
    <property type="entry name" value="P-loop_NTPase"/>
</dbReference>
<comment type="caution">
    <text evidence="2">The sequence shown here is derived from an EMBL/GenBank/DDBJ whole genome shotgun (WGS) entry which is preliminary data.</text>
</comment>
<dbReference type="EMBL" id="SJPI01000003">
    <property type="protein sequence ID" value="TWT49349.1"/>
    <property type="molecule type" value="Genomic_DNA"/>
</dbReference>
<dbReference type="AlphaFoldDB" id="A0A5C5WGW3"/>
<evidence type="ECO:0000313" key="3">
    <source>
        <dbReference type="Proteomes" id="UP000316598"/>
    </source>
</evidence>
<evidence type="ECO:0000313" key="2">
    <source>
        <dbReference type="EMBL" id="TWT49349.1"/>
    </source>
</evidence>
<evidence type="ECO:0000259" key="1">
    <source>
        <dbReference type="SMART" id="SM00382"/>
    </source>
</evidence>
<dbReference type="RefSeq" id="WP_146516878.1">
    <property type="nucleotide sequence ID" value="NZ_SJPI01000003.1"/>
</dbReference>
<dbReference type="SMART" id="SM00382">
    <property type="entry name" value="AAA"/>
    <property type="match status" value="1"/>
</dbReference>